<organism evidence="1 2">
    <name type="scientific">Candida boidinii</name>
    <name type="common">Yeast</name>
    <dbReference type="NCBI Taxonomy" id="5477"/>
    <lineage>
        <taxon>Eukaryota</taxon>
        <taxon>Fungi</taxon>
        <taxon>Dikarya</taxon>
        <taxon>Ascomycota</taxon>
        <taxon>Saccharomycotina</taxon>
        <taxon>Pichiomycetes</taxon>
        <taxon>Pichiales</taxon>
        <taxon>Pichiaceae</taxon>
        <taxon>Ogataea</taxon>
        <taxon>Ogataea/Candida clade</taxon>
    </lineage>
</organism>
<comment type="caution">
    <text evidence="1">The sequence shown here is derived from an EMBL/GenBank/DDBJ whole genome shotgun (WGS) entry which is preliminary data.</text>
</comment>
<reference evidence="1" key="1">
    <citation type="submission" date="2023-04" db="EMBL/GenBank/DDBJ databases">
        <title>Candida boidinii NBRC 1967.</title>
        <authorList>
            <person name="Ichikawa N."/>
            <person name="Sato H."/>
            <person name="Tonouchi N."/>
        </authorList>
    </citation>
    <scope>NUCLEOTIDE SEQUENCE</scope>
    <source>
        <strain evidence="1">NBRC 1967</strain>
    </source>
</reference>
<dbReference type="Proteomes" id="UP001165101">
    <property type="component" value="Unassembled WGS sequence"/>
</dbReference>
<proteinExistence type="predicted"/>
<dbReference type="EMBL" id="BSXV01000430">
    <property type="protein sequence ID" value="GME89066.1"/>
    <property type="molecule type" value="Genomic_DNA"/>
</dbReference>
<accession>A0ACB5TIV0</accession>
<protein>
    <submittedName>
        <fullName evidence="1">Unnamed protein product</fullName>
    </submittedName>
</protein>
<sequence>MYSSITQKDIDSMTSGLVQIELFDYIKEIDSNIKRDNNKDSFDSDSSHSNNISISNSDNNSDDNNDNKVNSDNDLNKDEKNVTSIREFIWKLSNLLSGGLIDKLKVIY</sequence>
<gene>
    <name evidence="1" type="ORF">Cboi01_000124200</name>
</gene>
<evidence type="ECO:0000313" key="2">
    <source>
        <dbReference type="Proteomes" id="UP001165101"/>
    </source>
</evidence>
<keyword evidence="2" id="KW-1185">Reference proteome</keyword>
<evidence type="ECO:0000313" key="1">
    <source>
        <dbReference type="EMBL" id="GME89066.1"/>
    </source>
</evidence>
<name>A0ACB5TIV0_CANBO</name>